<evidence type="ECO:0000256" key="2">
    <source>
        <dbReference type="ARBA" id="ARBA00005891"/>
    </source>
</evidence>
<dbReference type="EC" id="2.1.1.320" evidence="7"/>
<proteinExistence type="inferred from homology"/>
<keyword evidence="5 7" id="KW-0496">Mitochondrion</keyword>
<dbReference type="Pfam" id="PF02636">
    <property type="entry name" value="Methyltransf_28"/>
    <property type="match status" value="1"/>
</dbReference>
<gene>
    <name evidence="9" type="ORF">PG997_015263</name>
</gene>
<name>A0ABR1UQR9_9PEZI</name>
<dbReference type="InterPro" id="IPR003788">
    <property type="entry name" value="NDUFAF7"/>
</dbReference>
<evidence type="ECO:0000313" key="10">
    <source>
        <dbReference type="Proteomes" id="UP001433268"/>
    </source>
</evidence>
<dbReference type="PANTHER" id="PTHR12049:SF7">
    <property type="entry name" value="PROTEIN ARGININE METHYLTRANSFERASE NDUFAF7, MITOCHONDRIAL"/>
    <property type="match status" value="1"/>
</dbReference>
<protein>
    <recommendedName>
        <fullName evidence="7">Protein arginine methyltransferase NDUFAF7</fullName>
        <ecNumber evidence="7">2.1.1.320</ecNumber>
    </recommendedName>
</protein>
<comment type="caution">
    <text evidence="9">The sequence shown here is derived from an EMBL/GenBank/DDBJ whole genome shotgun (WGS) entry which is preliminary data.</text>
</comment>
<evidence type="ECO:0000256" key="3">
    <source>
        <dbReference type="ARBA" id="ARBA00022603"/>
    </source>
</evidence>
<reference evidence="9 10" key="1">
    <citation type="submission" date="2023-01" db="EMBL/GenBank/DDBJ databases">
        <title>Analysis of 21 Apiospora genomes using comparative genomics revels a genus with tremendous synthesis potential of carbohydrate active enzymes and secondary metabolites.</title>
        <authorList>
            <person name="Sorensen T."/>
        </authorList>
    </citation>
    <scope>NUCLEOTIDE SEQUENCE [LARGE SCALE GENOMIC DNA]</scope>
    <source>
        <strain evidence="9 10">CBS 114990</strain>
    </source>
</reference>
<evidence type="ECO:0000256" key="6">
    <source>
        <dbReference type="ARBA" id="ARBA00048612"/>
    </source>
</evidence>
<evidence type="ECO:0000256" key="4">
    <source>
        <dbReference type="ARBA" id="ARBA00022679"/>
    </source>
</evidence>
<dbReference type="InterPro" id="IPR029063">
    <property type="entry name" value="SAM-dependent_MTases_sf"/>
</dbReference>
<dbReference type="GeneID" id="92052637"/>
<evidence type="ECO:0000256" key="7">
    <source>
        <dbReference type="RuleBase" id="RU364114"/>
    </source>
</evidence>
<comment type="catalytic activity">
    <reaction evidence="6 7">
        <text>L-arginyl-[protein] + 2 S-adenosyl-L-methionine = N(omega),N(omega)'-dimethyl-L-arginyl-[protein] + 2 S-adenosyl-L-homocysteine + 2 H(+)</text>
        <dbReference type="Rhea" id="RHEA:48108"/>
        <dbReference type="Rhea" id="RHEA-COMP:10532"/>
        <dbReference type="Rhea" id="RHEA-COMP:11992"/>
        <dbReference type="ChEBI" id="CHEBI:15378"/>
        <dbReference type="ChEBI" id="CHEBI:29965"/>
        <dbReference type="ChEBI" id="CHEBI:57856"/>
        <dbReference type="ChEBI" id="CHEBI:59789"/>
        <dbReference type="ChEBI" id="CHEBI:88221"/>
        <dbReference type="EC" id="2.1.1.320"/>
    </reaction>
</comment>
<accession>A0ABR1UQR9</accession>
<sequence length="538" mass="58546">MRSIATLVARQGLRTLPKTRLSIPTTAAPSFFHRSSRSFSATTAFRQTEDGGRKWSTPLAKRLADAINITGPIPLASYMRMCLTGDIGGYYTGALEKGRDQFGRKGDFITSPEISQVFGELIGIWFVAEWMSQGRPKQGVELIEVGPGRGTLMDDILRTIRNFKDMASAIDAVYMVEASAELRTAQKNLLCGEGAQSQESKAGHHSTSKYSDLPIVWTETVKSIPQKPDSTPFIVAHEFFDALPIHAFQVVEVPPTQKTPSPVSTPGPNPKTPNAASPTLQWREMVVAPTPPDSTHQSLGTPKAEQHGGPVPDFQLTLATSSTRHSLYLPETSSRYRALKATPNALIEVCPDASLYASDFAARIGGSPEHPKQKPSGAALILDYGPSDTIPVNSLRGIKQHQRVSSFSEPGLVDLSADVDFLAIAESAMKASEGVEVHGPVQQADFLEGMGIQQRADMLAKRAGQGDDKKKVEIGKACQRLVDRGPDGMGKLYKALAILPENDGRRRPVGFGAIYWVKRHCLWTSFAYTVADPLYQYV</sequence>
<dbReference type="EMBL" id="JAQQWN010000011">
    <property type="protein sequence ID" value="KAK8061042.1"/>
    <property type="molecule type" value="Genomic_DNA"/>
</dbReference>
<feature type="region of interest" description="Disordered" evidence="8">
    <location>
        <begin position="255"/>
        <end position="276"/>
    </location>
</feature>
<comment type="subcellular location">
    <subcellularLocation>
        <location evidence="1 7">Mitochondrion</location>
    </subcellularLocation>
</comment>
<dbReference type="SUPFAM" id="SSF53335">
    <property type="entry name" value="S-adenosyl-L-methionine-dependent methyltransferases"/>
    <property type="match status" value="1"/>
</dbReference>
<dbReference type="InterPro" id="IPR038375">
    <property type="entry name" value="NDUFAF7_sf"/>
</dbReference>
<dbReference type="RefSeq" id="XP_066660462.1">
    <property type="nucleotide sequence ID" value="XM_066819577.1"/>
</dbReference>
<comment type="similarity">
    <text evidence="2 7">Belongs to the NDUFAF7 family.</text>
</comment>
<dbReference type="Gene3D" id="3.40.50.12710">
    <property type="match status" value="1"/>
</dbReference>
<evidence type="ECO:0000256" key="5">
    <source>
        <dbReference type="ARBA" id="ARBA00023128"/>
    </source>
</evidence>
<comment type="function">
    <text evidence="7">Arginine methyltransferase involved in the assembly or stability of mitochondrial NADH:ubiquinone oxidoreductase complex (complex I).</text>
</comment>
<dbReference type="Proteomes" id="UP001433268">
    <property type="component" value="Unassembled WGS sequence"/>
</dbReference>
<dbReference type="PANTHER" id="PTHR12049">
    <property type="entry name" value="PROTEIN ARGININE METHYLTRANSFERASE NDUFAF7, MITOCHONDRIAL"/>
    <property type="match status" value="1"/>
</dbReference>
<keyword evidence="3 7" id="KW-0489">Methyltransferase</keyword>
<keyword evidence="10" id="KW-1185">Reference proteome</keyword>
<evidence type="ECO:0000256" key="1">
    <source>
        <dbReference type="ARBA" id="ARBA00004173"/>
    </source>
</evidence>
<keyword evidence="4 7" id="KW-0808">Transferase</keyword>
<evidence type="ECO:0000256" key="8">
    <source>
        <dbReference type="SAM" id="MobiDB-lite"/>
    </source>
</evidence>
<organism evidence="9 10">
    <name type="scientific">Apiospora hydei</name>
    <dbReference type="NCBI Taxonomy" id="1337664"/>
    <lineage>
        <taxon>Eukaryota</taxon>
        <taxon>Fungi</taxon>
        <taxon>Dikarya</taxon>
        <taxon>Ascomycota</taxon>
        <taxon>Pezizomycotina</taxon>
        <taxon>Sordariomycetes</taxon>
        <taxon>Xylariomycetidae</taxon>
        <taxon>Amphisphaeriales</taxon>
        <taxon>Apiosporaceae</taxon>
        <taxon>Apiospora</taxon>
    </lineage>
</organism>
<feature type="region of interest" description="Disordered" evidence="8">
    <location>
        <begin position="289"/>
        <end position="309"/>
    </location>
</feature>
<evidence type="ECO:0000313" key="9">
    <source>
        <dbReference type="EMBL" id="KAK8061042.1"/>
    </source>
</evidence>